<feature type="domain" description="Choline/carnitine acyltransferase" evidence="10">
    <location>
        <begin position="1"/>
        <end position="189"/>
    </location>
</feature>
<evidence type="ECO:0000259" key="10">
    <source>
        <dbReference type="Pfam" id="PF00755"/>
    </source>
</evidence>
<organism evidence="11 12">
    <name type="scientific">Anas platyrhynchos platyrhynchos</name>
    <name type="common">Northern mallard</name>
    <dbReference type="NCBI Taxonomy" id="8840"/>
    <lineage>
        <taxon>Eukaryota</taxon>
        <taxon>Metazoa</taxon>
        <taxon>Chordata</taxon>
        <taxon>Craniata</taxon>
        <taxon>Vertebrata</taxon>
        <taxon>Euteleostomi</taxon>
        <taxon>Archelosauria</taxon>
        <taxon>Archosauria</taxon>
        <taxon>Dinosauria</taxon>
        <taxon>Saurischia</taxon>
        <taxon>Theropoda</taxon>
        <taxon>Coelurosauria</taxon>
        <taxon>Aves</taxon>
        <taxon>Neognathae</taxon>
        <taxon>Galloanserae</taxon>
        <taxon>Anseriformes</taxon>
        <taxon>Anatidae</taxon>
        <taxon>Anatinae</taxon>
        <taxon>Anas</taxon>
    </lineage>
</organism>
<evidence type="ECO:0000256" key="1">
    <source>
        <dbReference type="ARBA" id="ARBA00004374"/>
    </source>
</evidence>
<feature type="compositionally biased region" description="Polar residues" evidence="9">
    <location>
        <begin position="236"/>
        <end position="246"/>
    </location>
</feature>
<reference evidence="11" key="3">
    <citation type="submission" date="2025-09" db="UniProtKB">
        <authorList>
            <consortium name="Ensembl"/>
        </authorList>
    </citation>
    <scope>IDENTIFICATION</scope>
</reference>
<dbReference type="PANTHER" id="PTHR22589:SF69">
    <property type="entry name" value="CARNITINE O-PALMITOYLTRANSFERASE 1, MUSCLE ISOFORM"/>
    <property type="match status" value="1"/>
</dbReference>
<reference evidence="11" key="2">
    <citation type="submission" date="2025-08" db="UniProtKB">
        <authorList>
            <consortium name="Ensembl"/>
        </authorList>
    </citation>
    <scope>IDENTIFICATION</scope>
</reference>
<feature type="region of interest" description="Disordered" evidence="9">
    <location>
        <begin position="332"/>
        <end position="381"/>
    </location>
</feature>
<dbReference type="Proteomes" id="UP000016666">
    <property type="component" value="Unassembled WGS sequence"/>
</dbReference>
<feature type="compositionally biased region" description="Gly residues" evidence="9">
    <location>
        <begin position="361"/>
        <end position="381"/>
    </location>
</feature>
<dbReference type="InterPro" id="IPR000542">
    <property type="entry name" value="Carn_acyl_trans"/>
</dbReference>
<keyword evidence="3" id="KW-1000">Mitochondrion outer membrane</keyword>
<dbReference type="AlphaFoldDB" id="A0A493TL49"/>
<comment type="function">
    <text evidence="7">Catalyzes the transfer of the acyl group of long-chain fatty acid-CoA conjugates onto carnitine, an essential step for the mitochondrial uptake of long-chain fatty acids and their subsequent beta-oxidation in the mitochondrion.</text>
</comment>
<dbReference type="GO" id="GO:0004095">
    <property type="term" value="F:carnitine O-palmitoyltransferase activity"/>
    <property type="evidence" value="ECO:0007669"/>
    <property type="project" value="UniProtKB-EC"/>
</dbReference>
<dbReference type="STRING" id="8840.ENSAPLP00000026612"/>
<evidence type="ECO:0000256" key="2">
    <source>
        <dbReference type="ARBA" id="ARBA00005232"/>
    </source>
</evidence>
<reference evidence="12" key="1">
    <citation type="submission" date="2017-10" db="EMBL/GenBank/DDBJ databases">
        <title>A new Pekin duck reference genome.</title>
        <authorList>
            <person name="Hou Z.-C."/>
            <person name="Zhou Z.-K."/>
            <person name="Zhu F."/>
            <person name="Hou S.-S."/>
        </authorList>
    </citation>
    <scope>NUCLEOTIDE SEQUENCE [LARGE SCALE GENOMIC DNA]</scope>
</reference>
<protein>
    <recommendedName>
        <fullName evidence="4">Carnitine O-palmitoyltransferase 1, muscle isoform</fullName>
    </recommendedName>
    <alternativeName>
        <fullName evidence="5">Carnitine O-palmitoyltransferase I, muscle isoform</fullName>
    </alternativeName>
    <alternativeName>
        <fullName evidence="6">Carnitine palmitoyltransferase 1B</fullName>
    </alternativeName>
</protein>
<dbReference type="Ensembl" id="ENSAPLT00000031379.1">
    <property type="protein sequence ID" value="ENSAPLP00000026612.1"/>
    <property type="gene ID" value="ENSAPLG00000027290.1"/>
</dbReference>
<keyword evidence="3" id="KW-0472">Membrane</keyword>
<comment type="subcellular location">
    <subcellularLocation>
        <location evidence="1">Mitochondrion outer membrane</location>
        <topology evidence="1">Multi-pass membrane protein</topology>
    </subcellularLocation>
</comment>
<evidence type="ECO:0000256" key="8">
    <source>
        <dbReference type="ARBA" id="ARBA00048480"/>
    </source>
</evidence>
<feature type="region of interest" description="Disordered" evidence="9">
    <location>
        <begin position="464"/>
        <end position="513"/>
    </location>
</feature>
<dbReference type="GO" id="GO:0009437">
    <property type="term" value="P:carnitine metabolic process"/>
    <property type="evidence" value="ECO:0007669"/>
    <property type="project" value="TreeGrafter"/>
</dbReference>
<feature type="compositionally biased region" description="Pro residues" evidence="9">
    <location>
        <begin position="145"/>
        <end position="156"/>
    </location>
</feature>
<evidence type="ECO:0000313" key="11">
    <source>
        <dbReference type="Ensembl" id="ENSAPLP00000026612.1"/>
    </source>
</evidence>
<keyword evidence="12" id="KW-1185">Reference proteome</keyword>
<name>A0A493TL49_ANAPP</name>
<accession>A0A493TL49</accession>
<dbReference type="GO" id="GO:0015909">
    <property type="term" value="P:long-chain fatty acid transport"/>
    <property type="evidence" value="ECO:0007669"/>
    <property type="project" value="TreeGrafter"/>
</dbReference>
<dbReference type="SUPFAM" id="SSF52777">
    <property type="entry name" value="CoA-dependent acyltransferases"/>
    <property type="match status" value="1"/>
</dbReference>
<dbReference type="Gene3D" id="3.30.559.10">
    <property type="entry name" value="Chloramphenicol acetyltransferase-like domain"/>
    <property type="match status" value="2"/>
</dbReference>
<feature type="region of interest" description="Disordered" evidence="9">
    <location>
        <begin position="402"/>
        <end position="421"/>
    </location>
</feature>
<dbReference type="GO" id="GO:0006631">
    <property type="term" value="P:fatty acid metabolic process"/>
    <property type="evidence" value="ECO:0007669"/>
    <property type="project" value="TreeGrafter"/>
</dbReference>
<evidence type="ECO:0000256" key="9">
    <source>
        <dbReference type="SAM" id="MobiDB-lite"/>
    </source>
</evidence>
<dbReference type="Pfam" id="PF00755">
    <property type="entry name" value="Carn_acyltransf"/>
    <property type="match status" value="1"/>
</dbReference>
<evidence type="ECO:0000256" key="6">
    <source>
        <dbReference type="ARBA" id="ARBA00042959"/>
    </source>
</evidence>
<dbReference type="PANTHER" id="PTHR22589">
    <property type="entry name" value="CARNITINE O-ACYLTRANSFERASE"/>
    <property type="match status" value="1"/>
</dbReference>
<sequence length="513" mass="52405">MTRLFREGRTETVRSCTSESTAFVRSMGDAGQSRAERQRLFKLAAEKHQHMYRMAMTGAGIDRHLFCLYVVSRYLGVESPFLAQVLSEPWRLSTSQTPQQQLKMFDLDKYPDHVSTGGGFGPVGIARPRGGGRGPPGGDHQTPGSPGPAHIPPSHPPQVADDGYGVSYIIAGENLITFHVSSKYSSPETVRAEAGGWGSPGRGGVGQPPAGAGTEPPPQTPRSAEPHSIPVPLHGTPTTLQAQSSEDLPGGSQGTRGGTKVRGGPQNFGGVTGDTGWAQGLGGGPQGWGATCRAGHSRMGGGGRVAPPLWVRPPLADGGAGAAAGLEAFREEHPPGHAGHRRALRRAGQEGGEVRGRGRPHGGPGGHGGAGTTGGPGGRVGGGGAGPCFSVNAANKGAASATNRGLSGAWHGQGGGPRAVGRGWPWGPCGVPASRGPSCPQAARAWHGDNEHGAAVPGVCSGARRQGAALSPQPWWHGAHPHHGARSPGTADGRTDGQQETRTGPARSPSCLQ</sequence>
<feature type="compositionally biased region" description="Gly residues" evidence="9">
    <location>
        <begin position="251"/>
        <end position="287"/>
    </location>
</feature>
<evidence type="ECO:0000256" key="4">
    <source>
        <dbReference type="ARBA" id="ARBA00040569"/>
    </source>
</evidence>
<dbReference type="GO" id="GO:0005741">
    <property type="term" value="C:mitochondrial outer membrane"/>
    <property type="evidence" value="ECO:0007669"/>
    <property type="project" value="UniProtKB-SubCell"/>
</dbReference>
<evidence type="ECO:0000256" key="7">
    <source>
        <dbReference type="ARBA" id="ARBA00043926"/>
    </source>
</evidence>
<dbReference type="OMA" id="DWNCDCG"/>
<dbReference type="InterPro" id="IPR023213">
    <property type="entry name" value="CAT-like_dom_sf"/>
</dbReference>
<comment type="catalytic activity">
    <reaction evidence="8">
        <text>(R)-carnitine + hexadecanoyl-CoA = O-hexadecanoyl-(R)-carnitine + CoA</text>
        <dbReference type="Rhea" id="RHEA:12661"/>
        <dbReference type="ChEBI" id="CHEBI:16347"/>
        <dbReference type="ChEBI" id="CHEBI:17490"/>
        <dbReference type="ChEBI" id="CHEBI:57287"/>
        <dbReference type="ChEBI" id="CHEBI:57379"/>
        <dbReference type="EC" id="2.3.1.21"/>
    </reaction>
    <physiologicalReaction direction="left-to-right" evidence="8">
        <dbReference type="Rhea" id="RHEA:12662"/>
    </physiologicalReaction>
</comment>
<keyword evidence="3" id="KW-0496">Mitochondrion</keyword>
<evidence type="ECO:0000256" key="3">
    <source>
        <dbReference type="ARBA" id="ARBA00022787"/>
    </source>
</evidence>
<dbReference type="InterPro" id="IPR039551">
    <property type="entry name" value="Cho/carn_acyl_trans"/>
</dbReference>
<dbReference type="GeneTree" id="ENSGT01150000286917"/>
<feature type="region of interest" description="Disordered" evidence="9">
    <location>
        <begin position="116"/>
        <end position="162"/>
    </location>
</feature>
<comment type="similarity">
    <text evidence="2">Belongs to the carnitine/choline acetyltransferase family.</text>
</comment>
<feature type="compositionally biased region" description="Gly residues" evidence="9">
    <location>
        <begin position="195"/>
        <end position="206"/>
    </location>
</feature>
<evidence type="ECO:0000256" key="5">
    <source>
        <dbReference type="ARBA" id="ARBA00041685"/>
    </source>
</evidence>
<proteinExistence type="inferred from homology"/>
<evidence type="ECO:0000313" key="12">
    <source>
        <dbReference type="Proteomes" id="UP000016666"/>
    </source>
</evidence>
<feature type="region of interest" description="Disordered" evidence="9">
    <location>
        <begin position="190"/>
        <end position="302"/>
    </location>
</feature>